<dbReference type="Gene3D" id="3.30.1950.10">
    <property type="entry name" value="wza like domain"/>
    <property type="match status" value="1"/>
</dbReference>
<dbReference type="Pfam" id="PF02563">
    <property type="entry name" value="Poly_export"/>
    <property type="match status" value="1"/>
</dbReference>
<keyword evidence="1" id="KW-0732">Signal</keyword>
<name>A0A2R3Z4U5_9FLAO</name>
<evidence type="ECO:0000313" key="5">
    <source>
        <dbReference type="Proteomes" id="UP000241507"/>
    </source>
</evidence>
<feature type="transmembrane region" description="Helical" evidence="2">
    <location>
        <begin position="232"/>
        <end position="256"/>
    </location>
</feature>
<protein>
    <submittedName>
        <fullName evidence="4">Sugar transporter</fullName>
    </submittedName>
</protein>
<accession>A0A2R3Z4U5</accession>
<proteinExistence type="predicted"/>
<dbReference type="EMBL" id="CP028136">
    <property type="protein sequence ID" value="AVR45285.1"/>
    <property type="molecule type" value="Genomic_DNA"/>
</dbReference>
<dbReference type="PANTHER" id="PTHR33619:SF3">
    <property type="entry name" value="POLYSACCHARIDE EXPORT PROTEIN GFCE-RELATED"/>
    <property type="match status" value="1"/>
</dbReference>
<keyword evidence="2" id="KW-1133">Transmembrane helix</keyword>
<dbReference type="Proteomes" id="UP000241507">
    <property type="component" value="Chromosome"/>
</dbReference>
<dbReference type="KEGG" id="grs:C7S20_08410"/>
<dbReference type="RefSeq" id="WP_107012063.1">
    <property type="nucleotide sequence ID" value="NZ_CP028136.1"/>
</dbReference>
<dbReference type="InterPro" id="IPR049712">
    <property type="entry name" value="Poly_export"/>
</dbReference>
<keyword evidence="2" id="KW-0472">Membrane</keyword>
<dbReference type="GO" id="GO:0015159">
    <property type="term" value="F:polysaccharide transmembrane transporter activity"/>
    <property type="evidence" value="ECO:0007669"/>
    <property type="project" value="InterPro"/>
</dbReference>
<dbReference type="AlphaFoldDB" id="A0A2R3Z4U5"/>
<sequence length="258" mass="28696">MNSLHFKPLYLVIAALLLLNASCVSRKPVVYFQGLEELQQQQQKLQNNIKIEPDDALIIRVSAPEQEAALPFNLTEMVGSLERVQGNVALVPYKVSKEGTINFPVLGEIKVTGYTVQELSKKLEEQIEDYVKDPIVNVRIENFEITVLGEVRSPGTFPVENDFISLPKALGNAGDILLTGKRDNILVMRTENGITKYAYLDITDANVLNSPFYHLKQNDVVYVEPIAPRRQAAGYLGTVGTYVGVFSAVISIVLIFTR</sequence>
<dbReference type="PANTHER" id="PTHR33619">
    <property type="entry name" value="POLYSACCHARIDE EXPORT PROTEIN GFCE-RELATED"/>
    <property type="match status" value="1"/>
</dbReference>
<keyword evidence="5" id="KW-1185">Reference proteome</keyword>
<keyword evidence="2" id="KW-0812">Transmembrane</keyword>
<organism evidence="4 5">
    <name type="scientific">Christiangramia fulva</name>
    <dbReference type="NCBI Taxonomy" id="2126553"/>
    <lineage>
        <taxon>Bacteria</taxon>
        <taxon>Pseudomonadati</taxon>
        <taxon>Bacteroidota</taxon>
        <taxon>Flavobacteriia</taxon>
        <taxon>Flavobacteriales</taxon>
        <taxon>Flavobacteriaceae</taxon>
        <taxon>Christiangramia</taxon>
    </lineage>
</organism>
<evidence type="ECO:0000313" key="4">
    <source>
        <dbReference type="EMBL" id="AVR45285.1"/>
    </source>
</evidence>
<evidence type="ECO:0000259" key="3">
    <source>
        <dbReference type="Pfam" id="PF02563"/>
    </source>
</evidence>
<feature type="domain" description="Polysaccharide export protein N-terminal" evidence="3">
    <location>
        <begin position="46"/>
        <end position="140"/>
    </location>
</feature>
<keyword evidence="4" id="KW-0813">Transport</keyword>
<evidence type="ECO:0000256" key="1">
    <source>
        <dbReference type="ARBA" id="ARBA00022729"/>
    </source>
</evidence>
<dbReference type="OrthoDB" id="662756at2"/>
<keyword evidence="4" id="KW-0762">Sugar transport</keyword>
<gene>
    <name evidence="4" type="ORF">C7S20_08410</name>
</gene>
<dbReference type="InterPro" id="IPR003715">
    <property type="entry name" value="Poly_export_N"/>
</dbReference>
<evidence type="ECO:0000256" key="2">
    <source>
        <dbReference type="SAM" id="Phobius"/>
    </source>
</evidence>
<reference evidence="5" key="1">
    <citation type="submission" date="2018-03" db="EMBL/GenBank/DDBJ databases">
        <title>Gramella fulva sp. nov., isolated from a dry surface of tidal flat.</title>
        <authorList>
            <person name="Hwang S.H."/>
            <person name="Hwang W.M."/>
            <person name="Kang K."/>
            <person name="Ahn T.-Y."/>
        </authorList>
    </citation>
    <scope>NUCLEOTIDE SEQUENCE [LARGE SCALE GENOMIC DNA]</scope>
    <source>
        <strain evidence="5">SH35</strain>
    </source>
</reference>